<keyword evidence="3" id="KW-0408">Iron</keyword>
<dbReference type="EMBL" id="CP036274">
    <property type="protein sequence ID" value="QDU25743.1"/>
    <property type="molecule type" value="Genomic_DNA"/>
</dbReference>
<keyword evidence="4" id="KW-0411">Iron-sulfur</keyword>
<dbReference type="InterPro" id="IPR006963">
    <property type="entry name" value="Mopterin_OxRdtase_4Fe-4S_dom"/>
</dbReference>
<evidence type="ECO:0000259" key="5">
    <source>
        <dbReference type="PROSITE" id="PS51669"/>
    </source>
</evidence>
<keyword evidence="6" id="KW-0560">Oxidoreductase</keyword>
<dbReference type="SUPFAM" id="SSF50692">
    <property type="entry name" value="ADC-like"/>
    <property type="match status" value="1"/>
</dbReference>
<dbReference type="GO" id="GO:0051539">
    <property type="term" value="F:4 iron, 4 sulfur cluster binding"/>
    <property type="evidence" value="ECO:0007669"/>
    <property type="project" value="UniProtKB-KW"/>
</dbReference>
<gene>
    <name evidence="6" type="primary">narB</name>
    <name evidence="6" type="ORF">ETAA8_08130</name>
</gene>
<dbReference type="InterPro" id="IPR006657">
    <property type="entry name" value="MoPterin_dinucl-bd_dom"/>
</dbReference>
<dbReference type="Gene3D" id="2.20.25.90">
    <property type="entry name" value="ADC-like domains"/>
    <property type="match status" value="1"/>
</dbReference>
<dbReference type="PROSITE" id="PS00551">
    <property type="entry name" value="MOLYBDOPTERIN_PROK_1"/>
    <property type="match status" value="1"/>
</dbReference>
<dbReference type="PANTHER" id="PTHR43105:SF10">
    <property type="entry name" value="NADH-QUINONE OXIDOREDUCTASE SUBUNIT G"/>
    <property type="match status" value="1"/>
</dbReference>
<dbReference type="InterPro" id="IPR009010">
    <property type="entry name" value="Asp_de-COase-like_dom_sf"/>
</dbReference>
<dbReference type="AlphaFoldDB" id="A0A517Y688"/>
<dbReference type="RefSeq" id="WP_145085195.1">
    <property type="nucleotide sequence ID" value="NZ_CP036274.1"/>
</dbReference>
<name>A0A517Y688_9BACT</name>
<dbReference type="GO" id="GO:0043546">
    <property type="term" value="F:molybdopterin cofactor binding"/>
    <property type="evidence" value="ECO:0007669"/>
    <property type="project" value="InterPro"/>
</dbReference>
<reference evidence="6 7" key="1">
    <citation type="submission" date="2019-02" db="EMBL/GenBank/DDBJ databases">
        <title>Deep-cultivation of Planctomycetes and their phenomic and genomic characterization uncovers novel biology.</title>
        <authorList>
            <person name="Wiegand S."/>
            <person name="Jogler M."/>
            <person name="Boedeker C."/>
            <person name="Pinto D."/>
            <person name="Vollmers J."/>
            <person name="Rivas-Marin E."/>
            <person name="Kohn T."/>
            <person name="Peeters S.H."/>
            <person name="Heuer A."/>
            <person name="Rast P."/>
            <person name="Oberbeckmann S."/>
            <person name="Bunk B."/>
            <person name="Jeske O."/>
            <person name="Meyerdierks A."/>
            <person name="Storesund J.E."/>
            <person name="Kallscheuer N."/>
            <person name="Luecker S."/>
            <person name="Lage O.M."/>
            <person name="Pohl T."/>
            <person name="Merkel B.J."/>
            <person name="Hornburger P."/>
            <person name="Mueller R.-W."/>
            <person name="Bruemmer F."/>
            <person name="Labrenz M."/>
            <person name="Spormann A.M."/>
            <person name="Op den Camp H."/>
            <person name="Overmann J."/>
            <person name="Amann R."/>
            <person name="Jetten M.S.M."/>
            <person name="Mascher T."/>
            <person name="Medema M.H."/>
            <person name="Devos D.P."/>
            <person name="Kaster A.-K."/>
            <person name="Ovreas L."/>
            <person name="Rohde M."/>
            <person name="Galperin M.Y."/>
            <person name="Jogler C."/>
        </authorList>
    </citation>
    <scope>NUCLEOTIDE SEQUENCE [LARGE SCALE GENOMIC DNA]</scope>
    <source>
        <strain evidence="6 7">ETA_A8</strain>
    </source>
</reference>
<dbReference type="EC" id="1.7.99.4" evidence="6"/>
<feature type="domain" description="4Fe-4S Mo/W bis-MGD-type" evidence="5">
    <location>
        <begin position="39"/>
        <end position="95"/>
    </location>
</feature>
<evidence type="ECO:0000256" key="2">
    <source>
        <dbReference type="ARBA" id="ARBA00022723"/>
    </source>
</evidence>
<dbReference type="SMART" id="SM00926">
    <property type="entry name" value="Molybdop_Fe4S4"/>
    <property type="match status" value="1"/>
</dbReference>
<accession>A0A517Y688</accession>
<dbReference type="KEGG" id="aagg:ETAA8_08130"/>
<dbReference type="PANTHER" id="PTHR43105">
    <property type="entry name" value="RESPIRATORY NITRATE REDUCTASE"/>
    <property type="match status" value="1"/>
</dbReference>
<dbReference type="Gene3D" id="2.40.40.20">
    <property type="match status" value="1"/>
</dbReference>
<dbReference type="GO" id="GO:0045333">
    <property type="term" value="P:cellular respiration"/>
    <property type="evidence" value="ECO:0007669"/>
    <property type="project" value="UniProtKB-ARBA"/>
</dbReference>
<dbReference type="GO" id="GO:0046872">
    <property type="term" value="F:metal ion binding"/>
    <property type="evidence" value="ECO:0007669"/>
    <property type="project" value="UniProtKB-KW"/>
</dbReference>
<dbReference type="CDD" id="cd02754">
    <property type="entry name" value="MopB_Nitrate-R-NapA-like"/>
    <property type="match status" value="1"/>
</dbReference>
<dbReference type="SUPFAM" id="SSF53706">
    <property type="entry name" value="Formate dehydrogenase/DMSO reductase, domains 1-3"/>
    <property type="match status" value="1"/>
</dbReference>
<proteinExistence type="predicted"/>
<evidence type="ECO:0000256" key="1">
    <source>
        <dbReference type="ARBA" id="ARBA00022485"/>
    </source>
</evidence>
<keyword evidence="2" id="KW-0479">Metal-binding</keyword>
<evidence type="ECO:0000313" key="6">
    <source>
        <dbReference type="EMBL" id="QDU25743.1"/>
    </source>
</evidence>
<dbReference type="Pfam" id="PF00384">
    <property type="entry name" value="Molybdopterin"/>
    <property type="match status" value="1"/>
</dbReference>
<evidence type="ECO:0000256" key="4">
    <source>
        <dbReference type="ARBA" id="ARBA00023014"/>
    </source>
</evidence>
<dbReference type="PROSITE" id="PS51669">
    <property type="entry name" value="4FE4S_MOW_BIS_MGD"/>
    <property type="match status" value="1"/>
</dbReference>
<sequence>MIRKATELLRQWDGPLTRDLVLSPGEFGLGQVPEKLVPDQTTRTVCGYCSTGCGLQVHLRDGVAINLSPAADYPVNLGMACPKGWEALSVLHSPDRASEPLWRNEAGELKPVSWDDALKTFCSRFQNIIREHGLDSVAFLSTGQIPTEEMVLLGMLTRFGMGWRHGDSNTRQCMATAAVAYKQSLGFDAPPYSYADFEESDLLIFVGANPCVGHPILWERVLRNQREAKIVVIDPRHTETAQAADLHLPLQPKSDLDLLYGLANLLIERGAVKQEYIDEHTNGFADFAEFVSAWPLARIVAATGLKAAEVEQLVEWIATSERVSFWWTMGVNQSYQGVRTAQSLINLALMTGNFGRPGTGANSITGQCNAMGSRLFSNTSALLGGRDFTKPEHRQQVAQILGIDETRIPHSSGYTYDQILEAVRRGEIRGLWIIATNTVHSWMQRDETRETLAKLDFLVVQDMYHTTETAQEADLLLPAAGWGEKEGTFINSERRFGLLKKVARAPGVALADSHIFRLISHYWGCEALLAPYDHPAKVFQLMKRLSQGMPCDITGIEDYAMLEQAGGIQWPLPAGSEPPAVERRLFADGKFFHADGRAKFLFDAPLPMPEPATDHYPLILLTGRGTVSQWHTQTRTAKSAVLRKLYPAGAYLEIHPRDARERGIQPLEKVEVSSRRGRVTVKAMITPTVGRGQVFMPMHYGETNVLTLPHFDPHSRQPSYKDCAVQVRRLNQENQP</sequence>
<dbReference type="InterPro" id="IPR006656">
    <property type="entry name" value="Mopterin_OxRdtase"/>
</dbReference>
<dbReference type="PIRSF" id="PIRSF000144">
    <property type="entry name" value="CbbBc"/>
    <property type="match status" value="1"/>
</dbReference>
<evidence type="ECO:0000313" key="7">
    <source>
        <dbReference type="Proteomes" id="UP000315017"/>
    </source>
</evidence>
<dbReference type="Pfam" id="PF01568">
    <property type="entry name" value="Molydop_binding"/>
    <property type="match status" value="1"/>
</dbReference>
<evidence type="ECO:0000256" key="3">
    <source>
        <dbReference type="ARBA" id="ARBA00023004"/>
    </source>
</evidence>
<dbReference type="GO" id="GO:0016020">
    <property type="term" value="C:membrane"/>
    <property type="evidence" value="ECO:0007669"/>
    <property type="project" value="TreeGrafter"/>
</dbReference>
<dbReference type="Proteomes" id="UP000315017">
    <property type="component" value="Chromosome"/>
</dbReference>
<dbReference type="CDD" id="cd00508">
    <property type="entry name" value="MopB_CT_Fdh-Nap-like"/>
    <property type="match status" value="1"/>
</dbReference>
<protein>
    <submittedName>
        <fullName evidence="6">Nitrate reductase</fullName>
        <ecNumber evidence="6">1.7.99.4</ecNumber>
    </submittedName>
</protein>
<dbReference type="Pfam" id="PF04879">
    <property type="entry name" value="Molybdop_Fe4S4"/>
    <property type="match status" value="1"/>
</dbReference>
<dbReference type="OrthoDB" id="9805142at2"/>
<keyword evidence="1" id="KW-0004">4Fe-4S</keyword>
<dbReference type="Gene3D" id="3.40.228.10">
    <property type="entry name" value="Dimethylsulfoxide Reductase, domain 2"/>
    <property type="match status" value="1"/>
</dbReference>
<dbReference type="InterPro" id="IPR027467">
    <property type="entry name" value="MopterinOxRdtase_cofactor_BS"/>
</dbReference>
<dbReference type="GO" id="GO:0016491">
    <property type="term" value="F:oxidoreductase activity"/>
    <property type="evidence" value="ECO:0007669"/>
    <property type="project" value="UniProtKB-KW"/>
</dbReference>
<dbReference type="InterPro" id="IPR050123">
    <property type="entry name" value="Prok_molybdopt-oxidoreductase"/>
</dbReference>
<organism evidence="6 7">
    <name type="scientific">Anatilimnocola aggregata</name>
    <dbReference type="NCBI Taxonomy" id="2528021"/>
    <lineage>
        <taxon>Bacteria</taxon>
        <taxon>Pseudomonadati</taxon>
        <taxon>Planctomycetota</taxon>
        <taxon>Planctomycetia</taxon>
        <taxon>Pirellulales</taxon>
        <taxon>Pirellulaceae</taxon>
        <taxon>Anatilimnocola</taxon>
    </lineage>
</organism>
<dbReference type="Gene3D" id="3.40.50.740">
    <property type="match status" value="1"/>
</dbReference>
<keyword evidence="7" id="KW-1185">Reference proteome</keyword>